<dbReference type="Proteomes" id="UP001430953">
    <property type="component" value="Unassembled WGS sequence"/>
</dbReference>
<name>A0AAW2F0K8_9HYME</name>
<gene>
    <name evidence="2" type="ORF">PUN28_014101</name>
</gene>
<keyword evidence="3" id="KW-1185">Reference proteome</keyword>
<organism evidence="2 3">
    <name type="scientific">Cardiocondyla obscurior</name>
    <dbReference type="NCBI Taxonomy" id="286306"/>
    <lineage>
        <taxon>Eukaryota</taxon>
        <taxon>Metazoa</taxon>
        <taxon>Ecdysozoa</taxon>
        <taxon>Arthropoda</taxon>
        <taxon>Hexapoda</taxon>
        <taxon>Insecta</taxon>
        <taxon>Pterygota</taxon>
        <taxon>Neoptera</taxon>
        <taxon>Endopterygota</taxon>
        <taxon>Hymenoptera</taxon>
        <taxon>Apocrita</taxon>
        <taxon>Aculeata</taxon>
        <taxon>Formicoidea</taxon>
        <taxon>Formicidae</taxon>
        <taxon>Myrmicinae</taxon>
        <taxon>Cardiocondyla</taxon>
    </lineage>
</organism>
<accession>A0AAW2F0K8</accession>
<proteinExistence type="predicted"/>
<evidence type="ECO:0000256" key="1">
    <source>
        <dbReference type="SAM" id="MobiDB-lite"/>
    </source>
</evidence>
<evidence type="ECO:0000313" key="2">
    <source>
        <dbReference type="EMBL" id="KAL0108725.1"/>
    </source>
</evidence>
<dbReference type="AlphaFoldDB" id="A0AAW2F0K8"/>
<sequence>MIGENRTVSTKRDHGVRTQEQPASPLRPITIDCIRGFLRCHDAILTARNKRKKKKKKNMIDRKWLDLCIFTKLRCQLVWYKEKKKRVSYVQKLKVGI</sequence>
<feature type="region of interest" description="Disordered" evidence="1">
    <location>
        <begin position="1"/>
        <end position="22"/>
    </location>
</feature>
<dbReference type="EMBL" id="JADYXP020000015">
    <property type="protein sequence ID" value="KAL0108725.1"/>
    <property type="molecule type" value="Genomic_DNA"/>
</dbReference>
<evidence type="ECO:0000313" key="3">
    <source>
        <dbReference type="Proteomes" id="UP001430953"/>
    </source>
</evidence>
<protein>
    <submittedName>
        <fullName evidence="2">Uncharacterized protein</fullName>
    </submittedName>
</protein>
<comment type="caution">
    <text evidence="2">The sequence shown here is derived from an EMBL/GenBank/DDBJ whole genome shotgun (WGS) entry which is preliminary data.</text>
</comment>
<reference evidence="2 3" key="1">
    <citation type="submission" date="2023-03" db="EMBL/GenBank/DDBJ databases">
        <title>High recombination rates correlate with genetic variation in Cardiocondyla obscurior ants.</title>
        <authorList>
            <person name="Errbii M."/>
        </authorList>
    </citation>
    <scope>NUCLEOTIDE SEQUENCE [LARGE SCALE GENOMIC DNA]</scope>
    <source>
        <strain evidence="2">Alpha-2009</strain>
        <tissue evidence="2">Whole body</tissue>
    </source>
</reference>